<gene>
    <name evidence="1" type="ORF">ETAA8_26670</name>
</gene>
<evidence type="ECO:0008006" key="3">
    <source>
        <dbReference type="Google" id="ProtNLM"/>
    </source>
</evidence>
<keyword evidence="2" id="KW-1185">Reference proteome</keyword>
<dbReference type="Pfam" id="PF07394">
    <property type="entry name" value="DUF1501"/>
    <property type="match status" value="1"/>
</dbReference>
<dbReference type="PROSITE" id="PS51318">
    <property type="entry name" value="TAT"/>
    <property type="match status" value="1"/>
</dbReference>
<dbReference type="OrthoDB" id="250507at2"/>
<dbReference type="EMBL" id="CP036274">
    <property type="protein sequence ID" value="QDU27579.1"/>
    <property type="molecule type" value="Genomic_DNA"/>
</dbReference>
<dbReference type="Proteomes" id="UP000315017">
    <property type="component" value="Chromosome"/>
</dbReference>
<reference evidence="1 2" key="1">
    <citation type="submission" date="2019-02" db="EMBL/GenBank/DDBJ databases">
        <title>Deep-cultivation of Planctomycetes and their phenomic and genomic characterization uncovers novel biology.</title>
        <authorList>
            <person name="Wiegand S."/>
            <person name="Jogler M."/>
            <person name="Boedeker C."/>
            <person name="Pinto D."/>
            <person name="Vollmers J."/>
            <person name="Rivas-Marin E."/>
            <person name="Kohn T."/>
            <person name="Peeters S.H."/>
            <person name="Heuer A."/>
            <person name="Rast P."/>
            <person name="Oberbeckmann S."/>
            <person name="Bunk B."/>
            <person name="Jeske O."/>
            <person name="Meyerdierks A."/>
            <person name="Storesund J.E."/>
            <person name="Kallscheuer N."/>
            <person name="Luecker S."/>
            <person name="Lage O.M."/>
            <person name="Pohl T."/>
            <person name="Merkel B.J."/>
            <person name="Hornburger P."/>
            <person name="Mueller R.-W."/>
            <person name="Bruemmer F."/>
            <person name="Labrenz M."/>
            <person name="Spormann A.M."/>
            <person name="Op den Camp H."/>
            <person name="Overmann J."/>
            <person name="Amann R."/>
            <person name="Jetten M.S.M."/>
            <person name="Mascher T."/>
            <person name="Medema M.H."/>
            <person name="Devos D.P."/>
            <person name="Kaster A.-K."/>
            <person name="Ovreas L."/>
            <person name="Rohde M."/>
            <person name="Galperin M.Y."/>
            <person name="Jogler C."/>
        </authorList>
    </citation>
    <scope>NUCLEOTIDE SEQUENCE [LARGE SCALE GENOMIC DNA]</scope>
    <source>
        <strain evidence="1 2">ETA_A8</strain>
    </source>
</reference>
<evidence type="ECO:0000313" key="2">
    <source>
        <dbReference type="Proteomes" id="UP000315017"/>
    </source>
</evidence>
<name>A0A517YBM8_9BACT</name>
<sequence length="463" mass="50944">MDRIPGCAEFRKTLELNRRGLLRLGALGASGLTLGQLLAADSQASEAGTASKKDTSVIILWMRGGPSQLELWDPKPDAPAEIRGEFGTIETKVPGIRLGEHLPLSAKMMDKWSIIRSMHFRAEDGLTDHSSGDQVCFTGYPAAKDPSSNISPSVGSVAKRQLQGFSPEIPAYVMIPKMVPGTDASYLGANCKPFETQADPGNLETPFSVPNLDLSGGLSVDRIESRRQLVSSLDQIRRSVDQSGQMAALDTFNQQAWEIVTGPKAREAFDLESEPRAVRERYGFPESYTPRMRAGGDRPNWPQRLLLARRLVQAGVRLVTVDCRWWDTHDDNFWALKNGFLPPWDMAYTALLEDLERHGLLEKTMVLAWGEMGRTPRVNATAGRDHWARVFSVAMAGGGIQGGRIVGSSDKEAAIPKDNPKIAQDVLATLYRHLGVNTKASYLNHFGRPMTVLPCGEPIHELF</sequence>
<dbReference type="PANTHER" id="PTHR43737:SF1">
    <property type="entry name" value="DUF1501 DOMAIN-CONTAINING PROTEIN"/>
    <property type="match status" value="1"/>
</dbReference>
<dbReference type="PANTHER" id="PTHR43737">
    <property type="entry name" value="BLL7424 PROTEIN"/>
    <property type="match status" value="1"/>
</dbReference>
<proteinExistence type="predicted"/>
<dbReference type="AlphaFoldDB" id="A0A517YBM8"/>
<protein>
    <recommendedName>
        <fullName evidence="3">DUF1501 domain-containing protein</fullName>
    </recommendedName>
</protein>
<organism evidence="1 2">
    <name type="scientific">Anatilimnocola aggregata</name>
    <dbReference type="NCBI Taxonomy" id="2528021"/>
    <lineage>
        <taxon>Bacteria</taxon>
        <taxon>Pseudomonadati</taxon>
        <taxon>Planctomycetota</taxon>
        <taxon>Planctomycetia</taxon>
        <taxon>Pirellulales</taxon>
        <taxon>Pirellulaceae</taxon>
        <taxon>Anatilimnocola</taxon>
    </lineage>
</organism>
<dbReference type="InterPro" id="IPR006311">
    <property type="entry name" value="TAT_signal"/>
</dbReference>
<evidence type="ECO:0000313" key="1">
    <source>
        <dbReference type="EMBL" id="QDU27579.1"/>
    </source>
</evidence>
<dbReference type="InterPro" id="IPR010869">
    <property type="entry name" value="DUF1501"/>
</dbReference>
<dbReference type="InterPro" id="IPR017850">
    <property type="entry name" value="Alkaline_phosphatase_core_sf"/>
</dbReference>
<dbReference type="SUPFAM" id="SSF53649">
    <property type="entry name" value="Alkaline phosphatase-like"/>
    <property type="match status" value="1"/>
</dbReference>
<dbReference type="RefSeq" id="WP_145088515.1">
    <property type="nucleotide sequence ID" value="NZ_CP036274.1"/>
</dbReference>
<accession>A0A517YBM8</accession>
<dbReference type="KEGG" id="aagg:ETAA8_26670"/>